<dbReference type="Gene3D" id="2.40.30.140">
    <property type="match status" value="1"/>
</dbReference>
<evidence type="ECO:0000313" key="4">
    <source>
        <dbReference type="EMBL" id="CRK28078.1"/>
    </source>
</evidence>
<dbReference type="Gene3D" id="3.30.750.90">
    <property type="match status" value="1"/>
</dbReference>
<gene>
    <name evidence="4" type="ORF">BN1723_014078</name>
</gene>
<organism evidence="4 5">
    <name type="scientific">Verticillium longisporum</name>
    <name type="common">Verticillium dahliae var. longisporum</name>
    <dbReference type="NCBI Taxonomy" id="100787"/>
    <lineage>
        <taxon>Eukaryota</taxon>
        <taxon>Fungi</taxon>
        <taxon>Dikarya</taxon>
        <taxon>Ascomycota</taxon>
        <taxon>Pezizomycotina</taxon>
        <taxon>Sordariomycetes</taxon>
        <taxon>Hypocreomycetidae</taxon>
        <taxon>Glomerellales</taxon>
        <taxon>Plectosphaerellaceae</taxon>
        <taxon>Verticillium</taxon>
    </lineage>
</organism>
<evidence type="ECO:0000313" key="5">
    <source>
        <dbReference type="Proteomes" id="UP000045706"/>
    </source>
</evidence>
<dbReference type="InterPro" id="IPR017853">
    <property type="entry name" value="GH"/>
</dbReference>
<accession>A0A0G4M1A9</accession>
<dbReference type="PANTHER" id="PTHR43447">
    <property type="entry name" value="ALPHA-AMYLASE"/>
    <property type="match status" value="1"/>
</dbReference>
<proteinExistence type="inferred from homology"/>
<evidence type="ECO:0000256" key="2">
    <source>
        <dbReference type="SAM" id="MobiDB-lite"/>
    </source>
</evidence>
<dbReference type="AlphaFoldDB" id="A0A0G4M1A9"/>
<evidence type="ECO:0000259" key="3">
    <source>
        <dbReference type="Pfam" id="PF00128"/>
    </source>
</evidence>
<dbReference type="SUPFAM" id="SSF51445">
    <property type="entry name" value="(Trans)glycosidases"/>
    <property type="match status" value="1"/>
</dbReference>
<dbReference type="Pfam" id="PF00128">
    <property type="entry name" value="Alpha-amylase"/>
    <property type="match status" value="1"/>
</dbReference>
<protein>
    <recommendedName>
        <fullName evidence="3">Glycosyl hydrolase family 13 catalytic domain-containing protein</fullName>
    </recommendedName>
</protein>
<evidence type="ECO:0000256" key="1">
    <source>
        <dbReference type="ARBA" id="ARBA00008061"/>
    </source>
</evidence>
<sequence length="976" mass="107687">MSQLQRNRNTSRMGRIKHCNKCKHLYPIEHFQFLDNFGRLKERVNCQTCRTKRRASDRARLAREKEAQWAEQQQRRQDLGQFFRGSVPSTTIANQIASPQGGLVADEPQTQALQTEPGFNTIALRDLMPAGWEKWAVHNHQPISAQSDLQKPPVIPSTHCPAPIHVDPRRLISTPGGKGNMKTVHKAPLPQGAPNTTQPTFEPNKFMGLSGKAPGLHIGSGQVGFGQDAPHGFAEDSTTCPVAMPFSSSSSDPADFSLASPKDLAAGLHATGPLDFGKLLLGDGPPTADFDDMDMDWLHEAQASHTDFLEFLDIDSANPTGCPTQAERELDELLQLNVEDHAEHCFPQLPGQSQEMSVDHSTCIEATCLSPEQTEQISGGHAEANPDGNKHVHSLPTISATQLASMTPLEKQTLERWETGLQKCSHLRDLDASTLECLWLERWSAAQTGTEVCPHMAETPKKLWQIPINTATKRRASDRARLAREKEAQWAEQQQRRQDLGQLFRGSVPSTTMPDQIASAQGCFVADEPQTQALQTEPGFNTIALRDLMPAGWEKLAVHSHQPISTRCNLQKPSAMSSTRCQAPTHVDPRRLVSTSGGKEDMKTLYKAPLPQGAPNTIQSTFEPKRFMGLSGKAPGLQVGSGQVGFGQNTPPGSAKDGTTCPVAMPFSSSSSDPVDFSLPSPMDPAAGLNATAPLDFGKLLLGDGPPTADFDNMDMRSTDKMGDQKPTPENMTMMQGFEWYVPADQKHWVRLEKHVPQLKAWGIDNIWVPPGCKGSSKEGNGYDIYDLYDLGEFDQKGSVGTKWGTKEELLKLASTAKENGVGLYWDAVLNHKFAADRKEKCLAAEVDANDRNKFVSDKYEIQAWVGYDFPGRKDKYSKMKYHWYHFSGVDFNAANDKTAIYKIMGDKSQGWADTPDVDDEKGNYDFLMGSDLDYDHPEVFGVFVCGQTSVSVFVNREAEGRDKFGGEFDTNIYEE</sequence>
<dbReference type="EMBL" id="CVQI01020779">
    <property type="protein sequence ID" value="CRK28078.1"/>
    <property type="molecule type" value="Genomic_DNA"/>
</dbReference>
<dbReference type="Proteomes" id="UP000045706">
    <property type="component" value="Unassembled WGS sequence"/>
</dbReference>
<feature type="region of interest" description="Disordered" evidence="2">
    <location>
        <begin position="577"/>
        <end position="598"/>
    </location>
</feature>
<feature type="domain" description="Glycosyl hydrolase family 13 catalytic" evidence="3">
    <location>
        <begin position="755"/>
        <end position="834"/>
    </location>
</feature>
<name>A0A0G4M1A9_VERLO</name>
<dbReference type="GO" id="GO:0005975">
    <property type="term" value="P:carbohydrate metabolic process"/>
    <property type="evidence" value="ECO:0007669"/>
    <property type="project" value="InterPro"/>
</dbReference>
<dbReference type="InterPro" id="IPR006047">
    <property type="entry name" value="GH13_cat_dom"/>
</dbReference>
<reference evidence="5" key="1">
    <citation type="submission" date="2015-05" db="EMBL/GenBank/DDBJ databases">
        <authorList>
            <person name="Fogelqvist Johan"/>
        </authorList>
    </citation>
    <scope>NUCLEOTIDE SEQUENCE [LARGE SCALE GENOMIC DNA]</scope>
</reference>
<comment type="similarity">
    <text evidence="1">Belongs to the glycosyl hydrolase 13 family.</text>
</comment>